<comment type="similarity">
    <text evidence="2">Belongs to the TIP family.</text>
</comment>
<dbReference type="InterPro" id="IPR024881">
    <property type="entry name" value="Tip"/>
</dbReference>
<keyword evidence="11" id="KW-1185">Reference proteome</keyword>
<feature type="signal peptide" evidence="9">
    <location>
        <begin position="1"/>
        <end position="18"/>
    </location>
</feature>
<dbReference type="Pfam" id="PF23122">
    <property type="entry name" value="C2_ITFG1"/>
    <property type="match status" value="1"/>
</dbReference>
<evidence type="ECO:0000313" key="11">
    <source>
        <dbReference type="Proteomes" id="UP000095281"/>
    </source>
</evidence>
<accession>A0A1I8BYC4</accession>
<evidence type="ECO:0000313" key="12">
    <source>
        <dbReference type="WBParaSite" id="MhA1_Contig730.frz3.gene5"/>
    </source>
</evidence>
<dbReference type="Pfam" id="PF13517">
    <property type="entry name" value="FG-GAP_3"/>
    <property type="match status" value="1"/>
</dbReference>
<proteinExistence type="inferred from homology"/>
<evidence type="ECO:0000256" key="5">
    <source>
        <dbReference type="ARBA" id="ARBA00022989"/>
    </source>
</evidence>
<evidence type="ECO:0000256" key="6">
    <source>
        <dbReference type="ARBA" id="ARBA00023136"/>
    </source>
</evidence>
<evidence type="ECO:0000256" key="1">
    <source>
        <dbReference type="ARBA" id="ARBA00004479"/>
    </source>
</evidence>
<keyword evidence="4 9" id="KW-0732">Signal</keyword>
<feature type="chain" id="PRO_5009316292" evidence="9">
    <location>
        <begin position="19"/>
        <end position="672"/>
    </location>
</feature>
<keyword evidence="7" id="KW-0325">Glycoprotein</keyword>
<feature type="transmembrane region" description="Helical" evidence="8">
    <location>
        <begin position="626"/>
        <end position="650"/>
    </location>
</feature>
<evidence type="ECO:0000256" key="2">
    <source>
        <dbReference type="ARBA" id="ARBA00006496"/>
    </source>
</evidence>
<protein>
    <submittedName>
        <fullName evidence="12">T-cell immunomodulatory protein</fullName>
    </submittedName>
</protein>
<dbReference type="SUPFAM" id="SSF69318">
    <property type="entry name" value="Integrin alpha N-terminal domain"/>
    <property type="match status" value="1"/>
</dbReference>
<evidence type="ECO:0000256" key="7">
    <source>
        <dbReference type="ARBA" id="ARBA00023180"/>
    </source>
</evidence>
<dbReference type="PANTHER" id="PTHR13412:SF0">
    <property type="entry name" value="T-CELL IMMUNOMODULATORY PROTEIN"/>
    <property type="match status" value="1"/>
</dbReference>
<dbReference type="Gene3D" id="2.130.10.130">
    <property type="entry name" value="Integrin alpha, N-terminal"/>
    <property type="match status" value="1"/>
</dbReference>
<name>A0A1I8BYC4_MELHA</name>
<evidence type="ECO:0000256" key="4">
    <source>
        <dbReference type="ARBA" id="ARBA00022729"/>
    </source>
</evidence>
<comment type="subcellular location">
    <subcellularLocation>
        <location evidence="1">Membrane</location>
        <topology evidence="1">Single-pass type I membrane protein</topology>
    </subcellularLocation>
</comment>
<evidence type="ECO:0000256" key="3">
    <source>
        <dbReference type="ARBA" id="ARBA00022692"/>
    </source>
</evidence>
<evidence type="ECO:0000256" key="8">
    <source>
        <dbReference type="SAM" id="Phobius"/>
    </source>
</evidence>
<dbReference type="PANTHER" id="PTHR13412">
    <property type="entry name" value="T-CELL IMMUNOMODULATORY PROTEIN HOMOLOG"/>
    <property type="match status" value="1"/>
</dbReference>
<evidence type="ECO:0000259" key="10">
    <source>
        <dbReference type="Pfam" id="PF23122"/>
    </source>
</evidence>
<reference evidence="12" key="1">
    <citation type="submission" date="2016-11" db="UniProtKB">
        <authorList>
            <consortium name="WormBaseParasite"/>
        </authorList>
    </citation>
    <scope>IDENTIFICATION</scope>
</reference>
<dbReference type="AlphaFoldDB" id="A0A1I8BYC4"/>
<evidence type="ECO:0000256" key="9">
    <source>
        <dbReference type="SAM" id="SignalP"/>
    </source>
</evidence>
<dbReference type="InterPro" id="IPR013517">
    <property type="entry name" value="FG-GAP"/>
</dbReference>
<keyword evidence="5 8" id="KW-1133">Transmembrane helix</keyword>
<dbReference type="WBParaSite" id="MhA1_Contig730.frz3.gene5">
    <property type="protein sequence ID" value="MhA1_Contig730.frz3.gene5"/>
    <property type="gene ID" value="MhA1_Contig730.frz3.gene5"/>
</dbReference>
<dbReference type="GO" id="GO:0005886">
    <property type="term" value="C:plasma membrane"/>
    <property type="evidence" value="ECO:0007669"/>
    <property type="project" value="TreeGrafter"/>
</dbReference>
<keyword evidence="3 8" id="KW-0812">Transmembrane</keyword>
<feature type="domain" description="T-cell immunomodulatory protein TIP C2" evidence="10">
    <location>
        <begin position="514"/>
        <end position="620"/>
    </location>
</feature>
<keyword evidence="6 8" id="KW-0472">Membrane</keyword>
<organism evidence="11 12">
    <name type="scientific">Meloidogyne hapla</name>
    <name type="common">Root-knot nematode worm</name>
    <dbReference type="NCBI Taxonomy" id="6305"/>
    <lineage>
        <taxon>Eukaryota</taxon>
        <taxon>Metazoa</taxon>
        <taxon>Ecdysozoa</taxon>
        <taxon>Nematoda</taxon>
        <taxon>Chromadorea</taxon>
        <taxon>Rhabditida</taxon>
        <taxon>Tylenchina</taxon>
        <taxon>Tylenchomorpha</taxon>
        <taxon>Tylenchoidea</taxon>
        <taxon>Meloidogynidae</taxon>
        <taxon>Meloidogyninae</taxon>
        <taxon>Meloidogyne</taxon>
    </lineage>
</organism>
<dbReference type="InterPro" id="IPR057089">
    <property type="entry name" value="C2_TIP"/>
</dbReference>
<dbReference type="InterPro" id="IPR028994">
    <property type="entry name" value="Integrin_alpha_N"/>
</dbReference>
<sequence>MRFWHYIFVLILMRFSQCSIVNIGDDKPMDPLTGRICGIGDMNKDGNTDLIVQQRIGNQNKLVVYLQSEGAEFRNGTQHIDLGKDTSDVFCNVGDFNGDSCPDLFIVSKIDDTGGSIVNKIASVFSPRPLTRYQAKVYLNGRNDNFVELPLCSKNIDSSKSDICTPYQFIDHPSLVDINGDGITDIIGFQTIIENSDKNAATNSENSFVCLAGNFQEDVHGFDLKICKQNFPVPRQVFAGFSPIFTDLDRDLSAELIFVDQEENNSSGQKKRLVVWKYKEFTDSDHFKWELNNELTVDLPNTEKSQYLASPLVADVDSDGFQEILIPICDSKECTSVSTIWCYKFNETLNKAQWRTIALDFGNQKATFYPETDGDTRVLFRIGDFSQNGFPDLIATISLSGGMKIPLVLENTIDTNAAANFNRKYELSKKPQRILQKDVQNVRLSAFFDLKEDGNLDIMYEYEGPNGPMINFIKCDDKGDTTFLKVQIFTGPECSSGQCCDPETESSRRVKIGSGIAWQGACVSIRMADSGQGLIEQGMRNALQCQMPQTSHRILHNPFVLFGLSRSPNFVEEVHLGGPRFPGLGKLQKDFIRQIVPNSRVIVIPPGLQDRSANWTSRLYVTPSRLIILSILVMVSMCIILLVLVGSLHLRERQQDKKERQAQTHRFHFDAM</sequence>
<dbReference type="OMA" id="ICGIGDM"/>
<dbReference type="Proteomes" id="UP000095281">
    <property type="component" value="Unplaced"/>
</dbReference>